<dbReference type="InterPro" id="IPR032675">
    <property type="entry name" value="LRR_dom_sf"/>
</dbReference>
<dbReference type="RefSeq" id="XP_007867763.1">
    <property type="nucleotide sequence ID" value="XM_007869572.1"/>
</dbReference>
<dbReference type="Gene3D" id="1.20.1280.50">
    <property type="match status" value="1"/>
</dbReference>
<reference evidence="1 2" key="1">
    <citation type="journal article" date="2012" name="Science">
        <title>The Paleozoic origin of enzymatic lignin decomposition reconstructed from 31 fungal genomes.</title>
        <authorList>
            <person name="Floudas D."/>
            <person name="Binder M."/>
            <person name="Riley R."/>
            <person name="Barry K."/>
            <person name="Blanchette R.A."/>
            <person name="Henrissat B."/>
            <person name="Martinez A.T."/>
            <person name="Otillar R."/>
            <person name="Spatafora J.W."/>
            <person name="Yadav J.S."/>
            <person name="Aerts A."/>
            <person name="Benoit I."/>
            <person name="Boyd A."/>
            <person name="Carlson A."/>
            <person name="Copeland A."/>
            <person name="Coutinho P.M."/>
            <person name="de Vries R.P."/>
            <person name="Ferreira P."/>
            <person name="Findley K."/>
            <person name="Foster B."/>
            <person name="Gaskell J."/>
            <person name="Glotzer D."/>
            <person name="Gorecki P."/>
            <person name="Heitman J."/>
            <person name="Hesse C."/>
            <person name="Hori C."/>
            <person name="Igarashi K."/>
            <person name="Jurgens J.A."/>
            <person name="Kallen N."/>
            <person name="Kersten P."/>
            <person name="Kohler A."/>
            <person name="Kuees U."/>
            <person name="Kumar T.K.A."/>
            <person name="Kuo A."/>
            <person name="LaButti K."/>
            <person name="Larrondo L.F."/>
            <person name="Lindquist E."/>
            <person name="Ling A."/>
            <person name="Lombard V."/>
            <person name="Lucas S."/>
            <person name="Lundell T."/>
            <person name="Martin R."/>
            <person name="McLaughlin D.J."/>
            <person name="Morgenstern I."/>
            <person name="Morin E."/>
            <person name="Murat C."/>
            <person name="Nagy L.G."/>
            <person name="Nolan M."/>
            <person name="Ohm R.A."/>
            <person name="Patyshakuliyeva A."/>
            <person name="Rokas A."/>
            <person name="Ruiz-Duenas F.J."/>
            <person name="Sabat G."/>
            <person name="Salamov A."/>
            <person name="Samejima M."/>
            <person name="Schmutz J."/>
            <person name="Slot J.C."/>
            <person name="St John F."/>
            <person name="Stenlid J."/>
            <person name="Sun H."/>
            <person name="Sun S."/>
            <person name="Syed K."/>
            <person name="Tsang A."/>
            <person name="Wiebenga A."/>
            <person name="Young D."/>
            <person name="Pisabarro A."/>
            <person name="Eastwood D.C."/>
            <person name="Martin F."/>
            <person name="Cullen D."/>
            <person name="Grigoriev I.V."/>
            <person name="Hibbett D.S."/>
        </authorList>
    </citation>
    <scope>NUCLEOTIDE SEQUENCE [LARGE SCALE GENOMIC DNA]</scope>
    <source>
        <strain evidence="1 2">ATCC 11539</strain>
    </source>
</reference>
<organism evidence="1 2">
    <name type="scientific">Gloeophyllum trabeum (strain ATCC 11539 / FP-39264 / Madison 617)</name>
    <name type="common">Brown rot fungus</name>
    <dbReference type="NCBI Taxonomy" id="670483"/>
    <lineage>
        <taxon>Eukaryota</taxon>
        <taxon>Fungi</taxon>
        <taxon>Dikarya</taxon>
        <taxon>Basidiomycota</taxon>
        <taxon>Agaricomycotina</taxon>
        <taxon>Agaricomycetes</taxon>
        <taxon>Gloeophyllales</taxon>
        <taxon>Gloeophyllaceae</taxon>
        <taxon>Gloeophyllum</taxon>
    </lineage>
</organism>
<evidence type="ECO:0000313" key="1">
    <source>
        <dbReference type="EMBL" id="EPQ53417.1"/>
    </source>
</evidence>
<dbReference type="Gene3D" id="3.80.10.10">
    <property type="entry name" value="Ribonuclease Inhibitor"/>
    <property type="match status" value="1"/>
</dbReference>
<proteinExistence type="predicted"/>
<name>S7Q1L5_GLOTA</name>
<keyword evidence="2" id="KW-1185">Reference proteome</keyword>
<dbReference type="AlphaFoldDB" id="S7Q1L5"/>
<accession>S7Q1L5</accession>
<dbReference type="SUPFAM" id="SSF81383">
    <property type="entry name" value="F-box domain"/>
    <property type="match status" value="1"/>
</dbReference>
<evidence type="ECO:0000313" key="2">
    <source>
        <dbReference type="Proteomes" id="UP000030669"/>
    </source>
</evidence>
<dbReference type="SUPFAM" id="SSF52047">
    <property type="entry name" value="RNI-like"/>
    <property type="match status" value="1"/>
</dbReference>
<dbReference type="GeneID" id="19309625"/>
<dbReference type="InterPro" id="IPR036047">
    <property type="entry name" value="F-box-like_dom_sf"/>
</dbReference>
<protein>
    <submittedName>
        <fullName evidence="1">Uncharacterized protein</fullName>
    </submittedName>
</protein>
<gene>
    <name evidence="1" type="ORF">GLOTRDRAFT_94678</name>
</gene>
<dbReference type="OMA" id="NISEPHM"/>
<dbReference type="KEGG" id="gtr:GLOTRDRAFT_94678"/>
<dbReference type="EMBL" id="KB469305">
    <property type="protein sequence ID" value="EPQ53417.1"/>
    <property type="molecule type" value="Genomic_DNA"/>
</dbReference>
<dbReference type="OrthoDB" id="3365698at2759"/>
<sequence length="450" mass="49872">MTGEAVMSSAQANIPTAKCVELAPETPVHNLPMELLSKIFLNLQLEGKELGREFMPFILTHVCQRWRQCACSIPELWHDIAVTEDRDPSSIAEIPSKGFNECLQIWRACFVRCSSMRLELTPAMLCMIFPNPMELPVLESLAFINTSNTAAPTIMLTPRLTFFILYSLGLKDSAAISIPPCQLTELFLMLMAFDSSTVQLLEAQCSSLRSLALSPGSIDMSQMPPITFPVLEKASLSFGSRGYDVVLPKFIAPALRTLHVSTAHNSVSPPLSVVLPTMLAASGSQLEHLIIQSCDVIEHEEELYGILKAVPSLVFLSIQGVLFWDSPLDEVLRALVRRDPASNQFPVPHLEKLFINIETAAIDGCADDEGLSEVLDLRRKAEYAVAKLERVDVQISSGMPEGPASGWHVRPWIEGIIRGFHFDEEEKDSLFQDAETYADRCYSILGNFMT</sequence>
<dbReference type="Proteomes" id="UP000030669">
    <property type="component" value="Unassembled WGS sequence"/>
</dbReference>
<dbReference type="HOGENOM" id="CLU_608394_0_0_1"/>